<keyword evidence="6" id="KW-0547">Nucleotide-binding</keyword>
<keyword evidence="7 12" id="KW-0418">Kinase</keyword>
<evidence type="ECO:0000256" key="1">
    <source>
        <dbReference type="ARBA" id="ARBA00004997"/>
    </source>
</evidence>
<dbReference type="PRINTS" id="PR01050">
    <property type="entry name" value="PYRUVTKNASE"/>
</dbReference>
<evidence type="ECO:0000256" key="8">
    <source>
        <dbReference type="ARBA" id="ARBA00022840"/>
    </source>
</evidence>
<dbReference type="AlphaFoldDB" id="A0AAJ4DMP1"/>
<dbReference type="EMBL" id="CP041166">
    <property type="protein sequence ID" value="QFR43359.1"/>
    <property type="molecule type" value="Genomic_DNA"/>
</dbReference>
<evidence type="ECO:0000313" key="15">
    <source>
        <dbReference type="Proteomes" id="UP000326061"/>
    </source>
</evidence>
<evidence type="ECO:0000256" key="6">
    <source>
        <dbReference type="ARBA" id="ARBA00022741"/>
    </source>
</evidence>
<dbReference type="EC" id="2.7.1.40" evidence="3 12"/>
<organism evidence="14 15">
    <name type="scientific">Sulfurimonas xiamenensis</name>
    <dbReference type="NCBI Taxonomy" id="2590021"/>
    <lineage>
        <taxon>Bacteria</taxon>
        <taxon>Pseudomonadati</taxon>
        <taxon>Campylobacterota</taxon>
        <taxon>Epsilonproteobacteria</taxon>
        <taxon>Campylobacterales</taxon>
        <taxon>Sulfurimonadaceae</taxon>
        <taxon>Sulfurimonas</taxon>
    </lineage>
</organism>
<feature type="domain" description="Pyruvate kinase barrel" evidence="13">
    <location>
        <begin position="128"/>
        <end position="457"/>
    </location>
</feature>
<accession>A0AAJ4DMP1</accession>
<name>A0AAJ4DMP1_9BACT</name>
<evidence type="ECO:0000256" key="12">
    <source>
        <dbReference type="RuleBase" id="RU000504"/>
    </source>
</evidence>
<evidence type="ECO:0000256" key="2">
    <source>
        <dbReference type="ARBA" id="ARBA00008663"/>
    </source>
</evidence>
<dbReference type="GO" id="GO:0005524">
    <property type="term" value="F:ATP binding"/>
    <property type="evidence" value="ECO:0007669"/>
    <property type="project" value="UniProtKB-KW"/>
</dbReference>
<dbReference type="Gene3D" id="2.40.33.10">
    <property type="entry name" value="PK beta-barrel domain-like"/>
    <property type="match status" value="1"/>
</dbReference>
<dbReference type="GO" id="GO:0030955">
    <property type="term" value="F:potassium ion binding"/>
    <property type="evidence" value="ECO:0007669"/>
    <property type="project" value="InterPro"/>
</dbReference>
<dbReference type="KEGG" id="suln:FJR47_05365"/>
<dbReference type="InterPro" id="IPR015813">
    <property type="entry name" value="Pyrv/PenolPyrv_kinase-like_dom"/>
</dbReference>
<gene>
    <name evidence="14" type="ORF">FJR47_05365</name>
</gene>
<dbReference type="SUPFAM" id="SSF50800">
    <property type="entry name" value="PK beta-barrel domain-like"/>
    <property type="match status" value="1"/>
</dbReference>
<dbReference type="InterPro" id="IPR001697">
    <property type="entry name" value="Pyr_Knase"/>
</dbReference>
<dbReference type="GO" id="GO:0000287">
    <property type="term" value="F:magnesium ion binding"/>
    <property type="evidence" value="ECO:0007669"/>
    <property type="project" value="InterPro"/>
</dbReference>
<comment type="catalytic activity">
    <reaction evidence="12">
        <text>pyruvate + ATP = phosphoenolpyruvate + ADP + H(+)</text>
        <dbReference type="Rhea" id="RHEA:18157"/>
        <dbReference type="ChEBI" id="CHEBI:15361"/>
        <dbReference type="ChEBI" id="CHEBI:15378"/>
        <dbReference type="ChEBI" id="CHEBI:30616"/>
        <dbReference type="ChEBI" id="CHEBI:58702"/>
        <dbReference type="ChEBI" id="CHEBI:456216"/>
        <dbReference type="EC" id="2.7.1.40"/>
    </reaction>
</comment>
<comment type="pathway">
    <text evidence="1 12">Carbohydrate degradation; glycolysis; pyruvate from D-glyceraldehyde 3-phosphate: step 5/5.</text>
</comment>
<evidence type="ECO:0000256" key="10">
    <source>
        <dbReference type="ARBA" id="ARBA00023152"/>
    </source>
</evidence>
<keyword evidence="10 12" id="KW-0324">Glycolysis</keyword>
<dbReference type="GO" id="GO:0004743">
    <property type="term" value="F:pyruvate kinase activity"/>
    <property type="evidence" value="ECO:0007669"/>
    <property type="project" value="UniProtKB-EC"/>
</dbReference>
<evidence type="ECO:0000256" key="5">
    <source>
        <dbReference type="ARBA" id="ARBA00022723"/>
    </source>
</evidence>
<dbReference type="PANTHER" id="PTHR11817">
    <property type="entry name" value="PYRUVATE KINASE"/>
    <property type="match status" value="1"/>
</dbReference>
<dbReference type="Gene3D" id="3.20.20.60">
    <property type="entry name" value="Phosphoenolpyruvate-binding domains"/>
    <property type="match status" value="1"/>
</dbReference>
<keyword evidence="9 12" id="KW-0460">Magnesium</keyword>
<evidence type="ECO:0000256" key="9">
    <source>
        <dbReference type="ARBA" id="ARBA00022842"/>
    </source>
</evidence>
<dbReference type="Pfam" id="PF00224">
    <property type="entry name" value="PK"/>
    <property type="match status" value="1"/>
</dbReference>
<keyword evidence="5" id="KW-0479">Metal-binding</keyword>
<evidence type="ECO:0000256" key="3">
    <source>
        <dbReference type="ARBA" id="ARBA00012142"/>
    </source>
</evidence>
<proteinExistence type="inferred from homology"/>
<dbReference type="InterPro" id="IPR011037">
    <property type="entry name" value="Pyrv_Knase-like_insert_dom_sf"/>
</dbReference>
<keyword evidence="4 12" id="KW-0808">Transferase</keyword>
<evidence type="ECO:0000313" key="14">
    <source>
        <dbReference type="EMBL" id="QFR43359.1"/>
    </source>
</evidence>
<comment type="similarity">
    <text evidence="2 12">Belongs to the pyruvate kinase family.</text>
</comment>
<dbReference type="InterPro" id="IPR015806">
    <property type="entry name" value="Pyrv_Knase_insert_dom_sf"/>
</dbReference>
<evidence type="ECO:0000256" key="7">
    <source>
        <dbReference type="ARBA" id="ARBA00022777"/>
    </source>
</evidence>
<dbReference type="GO" id="GO:0016301">
    <property type="term" value="F:kinase activity"/>
    <property type="evidence" value="ECO:0007669"/>
    <property type="project" value="UniProtKB-KW"/>
</dbReference>
<dbReference type="SUPFAM" id="SSF51621">
    <property type="entry name" value="Phosphoenolpyruvate/pyruvate domain"/>
    <property type="match status" value="1"/>
</dbReference>
<dbReference type="InterPro" id="IPR040442">
    <property type="entry name" value="Pyrv_kinase-like_dom_sf"/>
</dbReference>
<keyword evidence="8" id="KW-0067">ATP-binding</keyword>
<dbReference type="InterPro" id="IPR015793">
    <property type="entry name" value="Pyrv_Knase_brl"/>
</dbReference>
<evidence type="ECO:0000259" key="13">
    <source>
        <dbReference type="Pfam" id="PF00224"/>
    </source>
</evidence>
<evidence type="ECO:0000256" key="4">
    <source>
        <dbReference type="ARBA" id="ARBA00022679"/>
    </source>
</evidence>
<dbReference type="RefSeq" id="WP_152299422.1">
    <property type="nucleotide sequence ID" value="NZ_CP041166.1"/>
</dbReference>
<dbReference type="Proteomes" id="UP000326061">
    <property type="component" value="Chromosome"/>
</dbReference>
<keyword evidence="11 14" id="KW-0670">Pyruvate</keyword>
<sequence>MNTAQTKYKNGLNQAFLSELLENLLELKEKLNYGIDPQIKNVSLLNMKQYLNLRKYDYSLLQDNLTRVGLSSFGRSQAHIEASVIVALRMLSLALDRELELGDAYMSYEDSHAIMDKNATLFSNSDDKTKIMITVDSNYEEDKDYFSNLSREGVHLFRINTAHDNPKAWKDMAKSIKNAQSEDKELKVYVDLAGPKIRTSLREADRDKKIKVFYNEYVLIQSSLSQAFHDKKNRYSAIIGCTLEKLGSITSVGDHVFIDDGKIQMVIEEIEGEDIVCRVLTNSKKGSKIKDEKGINLPNSDISLAAISEHDKEILPFICEYADIIGISFVQGADDVRMLIEELERLGKKDKIGIVAKIETKKGVQNLPSILEALIEYERAAIMIARGDLAIEIGFENLAYIQEEILDLCTAAHIPVILATQVLESKMKTNLPSRAEISDVSFAHKAECVMLNKGEYALETIKILRTILLQMDMVFRKNKLLYNHSFEWK</sequence>
<reference evidence="15" key="1">
    <citation type="submission" date="2019-06" db="EMBL/GenBank/DDBJ databases">
        <title>Sulfurimonas gotlandica sp. nov., a chemoautotrophic and psychrotolerant epsilonproteobacterium isolated from a pelagic redoxcline, and an emended description of the genus Sulfurimonas.</title>
        <authorList>
            <person name="Wang S."/>
            <person name="Jiang L."/>
            <person name="Shao Z."/>
        </authorList>
    </citation>
    <scope>NUCLEOTIDE SEQUENCE [LARGE SCALE GENOMIC DNA]</scope>
    <source>
        <strain evidence="15">1-1N</strain>
    </source>
</reference>
<evidence type="ECO:0000256" key="11">
    <source>
        <dbReference type="ARBA" id="ARBA00023317"/>
    </source>
</evidence>
<keyword evidence="15" id="KW-1185">Reference proteome</keyword>
<protein>
    <recommendedName>
        <fullName evidence="3 12">Pyruvate kinase</fullName>
        <ecNumber evidence="3 12">2.7.1.40</ecNumber>
    </recommendedName>
</protein>